<dbReference type="Proteomes" id="UP000518206">
    <property type="component" value="Unassembled WGS sequence"/>
</dbReference>
<dbReference type="EMBL" id="JACHVX010000001">
    <property type="protein sequence ID" value="MBB2921866.1"/>
    <property type="molecule type" value="Genomic_DNA"/>
</dbReference>
<evidence type="ECO:0000313" key="2">
    <source>
        <dbReference type="Proteomes" id="UP000518206"/>
    </source>
</evidence>
<dbReference type="GO" id="GO:0003677">
    <property type="term" value="F:DNA binding"/>
    <property type="evidence" value="ECO:0007669"/>
    <property type="project" value="UniProtKB-KW"/>
</dbReference>
<sequence>MWVLTIDQVASRRVGDRVDAFLADLGALADARRLPPGAVRAFERTVGDEVQGVIDDPELVVEVALDVLRRGGWSIGVGAGDVRDPMPASARAAEGPAFVHARAAVEAAKSRARAVPLAVRGHDAAAASDAEGVLVLLAATVRRRTEAGWAVVDAMRERPDLRQDQVASRLGITQQAVSQRLRTALWHEELAARPAAARLLRLAEALG</sequence>
<reference evidence="1 2" key="2">
    <citation type="submission" date="2020-08" db="EMBL/GenBank/DDBJ databases">
        <authorList>
            <person name="Partida-Martinez L."/>
            <person name="Huntemann M."/>
            <person name="Clum A."/>
            <person name="Wang J."/>
            <person name="Palaniappan K."/>
            <person name="Ritter S."/>
            <person name="Chen I.-M."/>
            <person name="Stamatis D."/>
            <person name="Reddy T."/>
            <person name="O'Malley R."/>
            <person name="Daum C."/>
            <person name="Shapiro N."/>
            <person name="Ivanova N."/>
            <person name="Kyrpides N."/>
            <person name="Woyke T."/>
        </authorList>
    </citation>
    <scope>NUCLEOTIDE SEQUENCE [LARGE SCALE GENOMIC DNA]</scope>
    <source>
        <strain evidence="1 2">RAS26</strain>
    </source>
</reference>
<accession>A0A7W4YAW4</accession>
<dbReference type="InterPro" id="IPR001387">
    <property type="entry name" value="Cro/C1-type_HTH"/>
</dbReference>
<dbReference type="CDD" id="cd00093">
    <property type="entry name" value="HTH_XRE"/>
    <property type="match status" value="1"/>
</dbReference>
<evidence type="ECO:0000313" key="1">
    <source>
        <dbReference type="EMBL" id="MBB2921866.1"/>
    </source>
</evidence>
<comment type="caution">
    <text evidence="1">The sequence shown here is derived from an EMBL/GenBank/DDBJ whole genome shotgun (WGS) entry which is preliminary data.</text>
</comment>
<keyword evidence="1" id="KW-0238">DNA-binding</keyword>
<organism evidence="1 2">
    <name type="scientific">Cellulomonas cellasea</name>
    <dbReference type="NCBI Taxonomy" id="43670"/>
    <lineage>
        <taxon>Bacteria</taxon>
        <taxon>Bacillati</taxon>
        <taxon>Actinomycetota</taxon>
        <taxon>Actinomycetes</taxon>
        <taxon>Micrococcales</taxon>
        <taxon>Cellulomonadaceae</taxon>
        <taxon>Cellulomonas</taxon>
    </lineage>
</organism>
<gene>
    <name evidence="1" type="ORF">FHR80_000760</name>
</gene>
<protein>
    <submittedName>
        <fullName evidence="1">DNA-binding transcriptional regulator YiaG</fullName>
    </submittedName>
</protein>
<proteinExistence type="predicted"/>
<reference evidence="1 2" key="1">
    <citation type="submission" date="2020-08" db="EMBL/GenBank/DDBJ databases">
        <title>The Agave Microbiome: Exploring the role of microbial communities in plant adaptations to desert environments.</title>
        <authorList>
            <person name="Partida-Martinez L.P."/>
        </authorList>
    </citation>
    <scope>NUCLEOTIDE SEQUENCE [LARGE SCALE GENOMIC DNA]</scope>
    <source>
        <strain evidence="1 2">RAS26</strain>
    </source>
</reference>
<name>A0A7W4YAW4_9CELL</name>
<dbReference type="RefSeq" id="WP_183294808.1">
    <property type="nucleotide sequence ID" value="NZ_JACHVX010000001.1"/>
</dbReference>
<dbReference type="AlphaFoldDB" id="A0A7W4YAW4"/>